<keyword evidence="1" id="KW-0812">Transmembrane</keyword>
<evidence type="ECO:0000313" key="2">
    <source>
        <dbReference type="EMBL" id="MBI9115710.1"/>
    </source>
</evidence>
<keyword evidence="1" id="KW-0472">Membrane</keyword>
<sequence>MTFLLRVVISAVAFWVASMALGEHLEVLGGDTTGGRVVVFLAVALVFGLVNAVVKPVVQFFAFPLYIVTLGLFTLVVNALMILLTEWITGQTDWGLRVDGFWWAVVAALIVSVVNLVLSGLLPDKDDRR</sequence>
<evidence type="ECO:0000313" key="3">
    <source>
        <dbReference type="Proteomes" id="UP000602087"/>
    </source>
</evidence>
<reference evidence="2" key="1">
    <citation type="submission" date="2020-12" db="EMBL/GenBank/DDBJ databases">
        <title>Sanguibacter suaedae sp. nov., isolated from Suaeda aralocaspica.</title>
        <authorList>
            <person name="Ma Q."/>
        </authorList>
    </citation>
    <scope>NUCLEOTIDE SEQUENCE</scope>
    <source>
        <strain evidence="2">YZGR15</strain>
    </source>
</reference>
<keyword evidence="1" id="KW-1133">Transmembrane helix</keyword>
<dbReference type="InterPro" id="IPR007165">
    <property type="entry name" value="Phage_holin_4_2"/>
</dbReference>
<dbReference type="RefSeq" id="WP_198734269.1">
    <property type="nucleotide sequence ID" value="NZ_JAEINH010000009.1"/>
</dbReference>
<dbReference type="AlphaFoldDB" id="A0A934IDF2"/>
<comment type="caution">
    <text evidence="2">The sequence shown here is derived from an EMBL/GenBank/DDBJ whole genome shotgun (WGS) entry which is preliminary data.</text>
</comment>
<dbReference type="Pfam" id="PF04020">
    <property type="entry name" value="Phage_holin_4_2"/>
    <property type="match status" value="1"/>
</dbReference>
<accession>A0A934IDF2</accession>
<dbReference type="EMBL" id="JAEINH010000009">
    <property type="protein sequence ID" value="MBI9115710.1"/>
    <property type="molecule type" value="Genomic_DNA"/>
</dbReference>
<keyword evidence="3" id="KW-1185">Reference proteome</keyword>
<dbReference type="PANTHER" id="PTHR37309:SF1">
    <property type="entry name" value="SLR0284 PROTEIN"/>
    <property type="match status" value="1"/>
</dbReference>
<protein>
    <submittedName>
        <fullName evidence="2">Phage holin family protein</fullName>
    </submittedName>
</protein>
<feature type="transmembrane region" description="Helical" evidence="1">
    <location>
        <begin position="65"/>
        <end position="88"/>
    </location>
</feature>
<dbReference type="Proteomes" id="UP000602087">
    <property type="component" value="Unassembled WGS sequence"/>
</dbReference>
<evidence type="ECO:0000256" key="1">
    <source>
        <dbReference type="SAM" id="Phobius"/>
    </source>
</evidence>
<proteinExistence type="predicted"/>
<gene>
    <name evidence="2" type="ORF">JAV76_11860</name>
</gene>
<feature type="transmembrane region" description="Helical" evidence="1">
    <location>
        <begin position="100"/>
        <end position="122"/>
    </location>
</feature>
<organism evidence="2 3">
    <name type="scientific">Sanguibacter suaedae</name>
    <dbReference type="NCBI Taxonomy" id="2795737"/>
    <lineage>
        <taxon>Bacteria</taxon>
        <taxon>Bacillati</taxon>
        <taxon>Actinomycetota</taxon>
        <taxon>Actinomycetes</taxon>
        <taxon>Micrococcales</taxon>
        <taxon>Sanguibacteraceae</taxon>
        <taxon>Sanguibacter</taxon>
    </lineage>
</organism>
<name>A0A934IDF2_9MICO</name>
<feature type="transmembrane region" description="Helical" evidence="1">
    <location>
        <begin position="38"/>
        <end position="58"/>
    </location>
</feature>
<dbReference type="PANTHER" id="PTHR37309">
    <property type="entry name" value="SLR0284 PROTEIN"/>
    <property type="match status" value="1"/>
</dbReference>